<name>A0ABR4C344_9HELO</name>
<evidence type="ECO:0000256" key="1">
    <source>
        <dbReference type="SAM" id="MobiDB-lite"/>
    </source>
</evidence>
<dbReference type="EMBL" id="JAZHXI010000014">
    <property type="protein sequence ID" value="KAL2063947.1"/>
    <property type="molecule type" value="Genomic_DNA"/>
</dbReference>
<proteinExistence type="predicted"/>
<evidence type="ECO:0000256" key="2">
    <source>
        <dbReference type="SAM" id="SignalP"/>
    </source>
</evidence>
<dbReference type="PANTHER" id="PTHR10900:SF77">
    <property type="entry name" value="FI19380P1"/>
    <property type="match status" value="1"/>
</dbReference>
<feature type="region of interest" description="Disordered" evidence="1">
    <location>
        <begin position="299"/>
        <end position="356"/>
    </location>
</feature>
<dbReference type="Proteomes" id="UP001595075">
    <property type="component" value="Unassembled WGS sequence"/>
</dbReference>
<dbReference type="InterPro" id="IPR050904">
    <property type="entry name" value="Adhesion/Biosynth-related"/>
</dbReference>
<accession>A0ABR4C344</accession>
<feature type="compositionally biased region" description="Polar residues" evidence="1">
    <location>
        <begin position="340"/>
        <end position="356"/>
    </location>
</feature>
<evidence type="ECO:0000313" key="4">
    <source>
        <dbReference type="EMBL" id="KAL2063947.1"/>
    </source>
</evidence>
<gene>
    <name evidence="4" type="ORF">VTL71DRAFT_4441</name>
</gene>
<comment type="caution">
    <text evidence="4">The sequence shown here is derived from an EMBL/GenBank/DDBJ whole genome shotgun (WGS) entry which is preliminary data.</text>
</comment>
<evidence type="ECO:0000313" key="5">
    <source>
        <dbReference type="Proteomes" id="UP001595075"/>
    </source>
</evidence>
<keyword evidence="5" id="KW-1185">Reference proteome</keyword>
<organism evidence="4 5">
    <name type="scientific">Oculimacula yallundae</name>
    <dbReference type="NCBI Taxonomy" id="86028"/>
    <lineage>
        <taxon>Eukaryota</taxon>
        <taxon>Fungi</taxon>
        <taxon>Dikarya</taxon>
        <taxon>Ascomycota</taxon>
        <taxon>Pezizomycotina</taxon>
        <taxon>Leotiomycetes</taxon>
        <taxon>Helotiales</taxon>
        <taxon>Ploettnerulaceae</taxon>
        <taxon>Oculimacula</taxon>
    </lineage>
</organism>
<dbReference type="InterPro" id="IPR000782">
    <property type="entry name" value="FAS1_domain"/>
</dbReference>
<feature type="compositionally biased region" description="Low complexity" evidence="1">
    <location>
        <begin position="299"/>
        <end position="319"/>
    </location>
</feature>
<dbReference type="Gene3D" id="2.30.180.10">
    <property type="entry name" value="FAS1 domain"/>
    <property type="match status" value="2"/>
</dbReference>
<dbReference type="InterPro" id="IPR036378">
    <property type="entry name" value="FAS1_dom_sf"/>
</dbReference>
<feature type="signal peptide" evidence="2">
    <location>
        <begin position="1"/>
        <end position="17"/>
    </location>
</feature>
<dbReference type="PROSITE" id="PS50213">
    <property type="entry name" value="FAS1"/>
    <property type="match status" value="2"/>
</dbReference>
<feature type="compositionally biased region" description="Low complexity" evidence="1">
    <location>
        <begin position="328"/>
        <end position="339"/>
    </location>
</feature>
<dbReference type="SUPFAM" id="SSF82153">
    <property type="entry name" value="FAS1 domain"/>
    <property type="match status" value="2"/>
</dbReference>
<keyword evidence="2" id="KW-0732">Signal</keyword>
<feature type="domain" description="FAS1" evidence="3">
    <location>
        <begin position="18"/>
        <end position="166"/>
    </location>
</feature>
<feature type="domain" description="FAS1" evidence="3">
    <location>
        <begin position="162"/>
        <end position="295"/>
    </location>
</feature>
<reference evidence="4 5" key="1">
    <citation type="journal article" date="2024" name="Commun. Biol.">
        <title>Comparative genomic analysis of thermophilic fungi reveals convergent evolutionary adaptations and gene losses.</title>
        <authorList>
            <person name="Steindorff A.S."/>
            <person name="Aguilar-Pontes M.V."/>
            <person name="Robinson A.J."/>
            <person name="Andreopoulos B."/>
            <person name="LaButti K."/>
            <person name="Kuo A."/>
            <person name="Mondo S."/>
            <person name="Riley R."/>
            <person name="Otillar R."/>
            <person name="Haridas S."/>
            <person name="Lipzen A."/>
            <person name="Grimwood J."/>
            <person name="Schmutz J."/>
            <person name="Clum A."/>
            <person name="Reid I.D."/>
            <person name="Moisan M.C."/>
            <person name="Butler G."/>
            <person name="Nguyen T.T.M."/>
            <person name="Dewar K."/>
            <person name="Conant G."/>
            <person name="Drula E."/>
            <person name="Henrissat B."/>
            <person name="Hansel C."/>
            <person name="Singer S."/>
            <person name="Hutchinson M.I."/>
            <person name="de Vries R.P."/>
            <person name="Natvig D.O."/>
            <person name="Powell A.J."/>
            <person name="Tsang A."/>
            <person name="Grigoriev I.V."/>
        </authorList>
    </citation>
    <scope>NUCLEOTIDE SEQUENCE [LARGE SCALE GENOMIC DNA]</scope>
    <source>
        <strain evidence="4 5">CBS 494.80</strain>
    </source>
</reference>
<dbReference type="Pfam" id="PF02469">
    <property type="entry name" value="Fasciclin"/>
    <property type="match status" value="2"/>
</dbReference>
<sequence length="378" mass="37494">MQLKNLLPAALLAGASAQSLTDVLAANNASLSTLTSLLTSMPELVEALSQAQNITILAPSNDALASFLNSTAGASAATDPGAVAALLTYHVLNGSYPASAFTNTSQFLPTLLSNATYSNVTGGQVVEARLRGETASIFTGLLSDSNVTTANVNFTGGVVHVIDKVLTVPQSASNTAVALGLTSLAGALTTADLVSTVDSLEDVTIFAPSNDAFGAIGSALPNLTTEALSGILTYHVVQGTVGYSSLLSNTTLPTVNGGNVTITVVNGTVFVNSAKVTIPDVLVAGGVVHVIDSVLNPANSTATPPTAGATTTAPVFPGASSASDTPFTSGVTGSTTVTSIPTRNPEATSSSTAGSPMQTAAMGLGALFGGAAVFMGNM</sequence>
<dbReference type="SMART" id="SM00554">
    <property type="entry name" value="FAS1"/>
    <property type="match status" value="2"/>
</dbReference>
<feature type="chain" id="PRO_5046499613" description="FAS1 domain-containing protein" evidence="2">
    <location>
        <begin position="18"/>
        <end position="378"/>
    </location>
</feature>
<evidence type="ECO:0000259" key="3">
    <source>
        <dbReference type="PROSITE" id="PS50213"/>
    </source>
</evidence>
<protein>
    <recommendedName>
        <fullName evidence="3">FAS1 domain-containing protein</fullName>
    </recommendedName>
</protein>
<dbReference type="PANTHER" id="PTHR10900">
    <property type="entry name" value="PERIOSTIN-RELATED"/>
    <property type="match status" value="1"/>
</dbReference>